<keyword evidence="2" id="KW-0812">Transmembrane</keyword>
<evidence type="ECO:0000313" key="3">
    <source>
        <dbReference type="EMBL" id="KAH0812683.1"/>
    </source>
</evidence>
<keyword evidence="2" id="KW-1133">Transmembrane helix</keyword>
<feature type="transmembrane region" description="Helical" evidence="2">
    <location>
        <begin position="296"/>
        <end position="319"/>
    </location>
</feature>
<reference evidence="3" key="2">
    <citation type="submission" date="2021-08" db="EMBL/GenBank/DDBJ databases">
        <authorList>
            <person name="Eriksson T."/>
        </authorList>
    </citation>
    <scope>NUCLEOTIDE SEQUENCE</scope>
    <source>
        <strain evidence="3">Stoneville</strain>
        <tissue evidence="3">Whole head</tissue>
    </source>
</reference>
<organism evidence="3 4">
    <name type="scientific">Tenebrio molitor</name>
    <name type="common">Yellow mealworm beetle</name>
    <dbReference type="NCBI Taxonomy" id="7067"/>
    <lineage>
        <taxon>Eukaryota</taxon>
        <taxon>Metazoa</taxon>
        <taxon>Ecdysozoa</taxon>
        <taxon>Arthropoda</taxon>
        <taxon>Hexapoda</taxon>
        <taxon>Insecta</taxon>
        <taxon>Pterygota</taxon>
        <taxon>Neoptera</taxon>
        <taxon>Endopterygota</taxon>
        <taxon>Coleoptera</taxon>
        <taxon>Polyphaga</taxon>
        <taxon>Cucujiformia</taxon>
        <taxon>Tenebrionidae</taxon>
        <taxon>Tenebrio</taxon>
    </lineage>
</organism>
<keyword evidence="2" id="KW-0472">Membrane</keyword>
<gene>
    <name evidence="3" type="ORF">GEV33_010110</name>
</gene>
<dbReference type="Pfam" id="PF07898">
    <property type="entry name" value="DUF1676"/>
    <property type="match status" value="1"/>
</dbReference>
<dbReference type="PANTHER" id="PTHR21879:SF12">
    <property type="entry name" value="OSIRIS 12"/>
    <property type="match status" value="1"/>
</dbReference>
<sequence>MINNLERNLVNLQSSQPADRLGPRAEYLAPLSNGQFAVCGCPIDATIDLQKARSLAFSPSPPRIGQINQNIFSFHFKDHFSNKANQIHCRPICHHSRVKAGGARRSQSPANGACRVVGKCVNEAGCGRLRHLYGNVLGGQRGKGHSQCQSHVQSVMKIVLVLTFAVAALAQDSFESTGIRLALKIYDDCSKAEGFSPCLKKKAITFLDRLSRMDHFSLAEGVMVTRSNEVIPEATLSEEQLENTLPRASDAKDAALTTLLLDKVSKFVGSRTIEVTLPKLALEEGRGKKMKGMMGGMMMGMAAKMAAMVPVAIAGLFLLAGKALITAKIALLISGIIAIKKLFAAKHGGGHGGGGGGGHGWQSGGGGWQSGGGGGGGWDKRSFDDAQKLAYKAGFYGIVVESRRAGWSDDSSGIPDSSADYGLAAPPRRFFKT</sequence>
<evidence type="ECO:0000256" key="1">
    <source>
        <dbReference type="SAM" id="MobiDB-lite"/>
    </source>
</evidence>
<keyword evidence="4" id="KW-1185">Reference proteome</keyword>
<comment type="caution">
    <text evidence="3">The sequence shown here is derived from an EMBL/GenBank/DDBJ whole genome shotgun (WGS) entry which is preliminary data.</text>
</comment>
<evidence type="ECO:0000313" key="4">
    <source>
        <dbReference type="Proteomes" id="UP000719412"/>
    </source>
</evidence>
<reference evidence="3" key="1">
    <citation type="journal article" date="2020" name="J Insects Food Feed">
        <title>The yellow mealworm (Tenebrio molitor) genome: a resource for the emerging insects as food and feed industry.</title>
        <authorList>
            <person name="Eriksson T."/>
            <person name="Andere A."/>
            <person name="Kelstrup H."/>
            <person name="Emery V."/>
            <person name="Picard C."/>
        </authorList>
    </citation>
    <scope>NUCLEOTIDE SEQUENCE</scope>
    <source>
        <strain evidence="3">Stoneville</strain>
        <tissue evidence="3">Whole head</tissue>
    </source>
</reference>
<dbReference type="AlphaFoldDB" id="A0A8J6HDX6"/>
<protein>
    <submittedName>
        <fullName evidence="3">Uncharacterized protein</fullName>
    </submittedName>
</protein>
<dbReference type="GO" id="GO:0016020">
    <property type="term" value="C:membrane"/>
    <property type="evidence" value="ECO:0007669"/>
    <property type="project" value="TreeGrafter"/>
</dbReference>
<dbReference type="PANTHER" id="PTHR21879">
    <property type="entry name" value="FI03362P-RELATED-RELATED"/>
    <property type="match status" value="1"/>
</dbReference>
<feature type="region of interest" description="Disordered" evidence="1">
    <location>
        <begin position="353"/>
        <end position="377"/>
    </location>
</feature>
<dbReference type="EMBL" id="JABDTM020025857">
    <property type="protein sequence ID" value="KAH0812683.1"/>
    <property type="molecule type" value="Genomic_DNA"/>
</dbReference>
<feature type="region of interest" description="Disordered" evidence="1">
    <location>
        <begin position="406"/>
        <end position="433"/>
    </location>
</feature>
<name>A0A8J6HDX6_TENMO</name>
<proteinExistence type="predicted"/>
<evidence type="ECO:0000256" key="2">
    <source>
        <dbReference type="SAM" id="Phobius"/>
    </source>
</evidence>
<accession>A0A8J6HDX6</accession>
<dbReference type="Proteomes" id="UP000719412">
    <property type="component" value="Unassembled WGS sequence"/>
</dbReference>
<dbReference type="InterPro" id="IPR012464">
    <property type="entry name" value="DUF1676"/>
</dbReference>